<evidence type="ECO:0000256" key="2">
    <source>
        <dbReference type="ARBA" id="ARBA00023015"/>
    </source>
</evidence>
<evidence type="ECO:0000256" key="1">
    <source>
        <dbReference type="ARBA" id="ARBA00009437"/>
    </source>
</evidence>
<evidence type="ECO:0000256" key="3">
    <source>
        <dbReference type="ARBA" id="ARBA00023125"/>
    </source>
</evidence>
<dbReference type="RefSeq" id="WP_268944015.1">
    <property type="nucleotide sequence ID" value="NZ_JAPTYD010000057.1"/>
</dbReference>
<feature type="domain" description="HTH lysR-type" evidence="5">
    <location>
        <begin position="1"/>
        <end position="58"/>
    </location>
</feature>
<evidence type="ECO:0000313" key="7">
    <source>
        <dbReference type="Proteomes" id="UP001149822"/>
    </source>
</evidence>
<dbReference type="PANTHER" id="PTHR30126">
    <property type="entry name" value="HTH-TYPE TRANSCRIPTIONAL REGULATOR"/>
    <property type="match status" value="1"/>
</dbReference>
<sequence length="308" mass="34698">MELKWLEDFVCLAEHASFSRAATLRGVSQPAFSRRIRQLEEWIGATLINRAVYPSELTYDGKRFLPMAQRTIQDWQAHRLVLTAPQSQERQHLTFSALHTLAVTFFPAWLRGLQSSLPSFTSYLGPDRGGIEDNIASLVEGDCDFLLTYAHGSVPLLLDEARFPYLVLGQERVLPVCCPRPEGPWLDQVIDCGGTLPFLSYGDFSFFGVALNKLFANLPAFSRQMVHETTISIGHKAMALKGWGVAWLPRELVRRELESGELVLASADPAWTLTIEIRLYRHAHRRRPIMDQLWAAAERPLGPPACSL</sequence>
<dbReference type="Proteomes" id="UP001149822">
    <property type="component" value="Unassembled WGS sequence"/>
</dbReference>
<dbReference type="SUPFAM" id="SSF53850">
    <property type="entry name" value="Periplasmic binding protein-like II"/>
    <property type="match status" value="1"/>
</dbReference>
<dbReference type="SUPFAM" id="SSF46785">
    <property type="entry name" value="Winged helix' DNA-binding domain"/>
    <property type="match status" value="1"/>
</dbReference>
<comment type="caution">
    <text evidence="6">The sequence shown here is derived from an EMBL/GenBank/DDBJ whole genome shotgun (WGS) entry which is preliminary data.</text>
</comment>
<gene>
    <name evidence="6" type="ORF">OU682_20185</name>
</gene>
<dbReference type="InterPro" id="IPR036390">
    <property type="entry name" value="WH_DNA-bd_sf"/>
</dbReference>
<evidence type="ECO:0000256" key="4">
    <source>
        <dbReference type="ARBA" id="ARBA00023163"/>
    </source>
</evidence>
<protein>
    <submittedName>
        <fullName evidence="6">LysR substrate-binding domain-containing protein</fullName>
    </submittedName>
</protein>
<dbReference type="Pfam" id="PF03466">
    <property type="entry name" value="LysR_substrate"/>
    <property type="match status" value="1"/>
</dbReference>
<dbReference type="Pfam" id="PF00126">
    <property type="entry name" value="HTH_1"/>
    <property type="match status" value="1"/>
</dbReference>
<dbReference type="Gene3D" id="1.10.10.10">
    <property type="entry name" value="Winged helix-like DNA-binding domain superfamily/Winged helix DNA-binding domain"/>
    <property type="match status" value="1"/>
</dbReference>
<dbReference type="InterPro" id="IPR005119">
    <property type="entry name" value="LysR_subst-bd"/>
</dbReference>
<dbReference type="InterPro" id="IPR036388">
    <property type="entry name" value="WH-like_DNA-bd_sf"/>
</dbReference>
<keyword evidence="7" id="KW-1185">Reference proteome</keyword>
<dbReference type="EMBL" id="JAPTYD010000057">
    <property type="protein sequence ID" value="MCZ0963918.1"/>
    <property type="molecule type" value="Genomic_DNA"/>
</dbReference>
<evidence type="ECO:0000313" key="6">
    <source>
        <dbReference type="EMBL" id="MCZ0963918.1"/>
    </source>
</evidence>
<dbReference type="PRINTS" id="PR00039">
    <property type="entry name" value="HTHLYSR"/>
</dbReference>
<evidence type="ECO:0000259" key="5">
    <source>
        <dbReference type="PROSITE" id="PS50931"/>
    </source>
</evidence>
<dbReference type="PROSITE" id="PS50931">
    <property type="entry name" value="HTH_LYSR"/>
    <property type="match status" value="1"/>
</dbReference>
<proteinExistence type="inferred from homology"/>
<comment type="similarity">
    <text evidence="1">Belongs to the LysR transcriptional regulatory family.</text>
</comment>
<name>A0ABT4J9V5_9RHOB</name>
<keyword evidence="3" id="KW-0238">DNA-binding</keyword>
<keyword evidence="2" id="KW-0805">Transcription regulation</keyword>
<dbReference type="InterPro" id="IPR000847">
    <property type="entry name" value="LysR_HTH_N"/>
</dbReference>
<dbReference type="PANTHER" id="PTHR30126:SF2">
    <property type="entry name" value="HTH-TYPE TRANSCRIPTIONAL REGULATOR YJIE"/>
    <property type="match status" value="1"/>
</dbReference>
<accession>A0ABT4J9V5</accession>
<organism evidence="6 7">
    <name type="scientific">Paracoccus benzoatiresistens</name>
    <dbReference type="NCBI Taxonomy" id="2997341"/>
    <lineage>
        <taxon>Bacteria</taxon>
        <taxon>Pseudomonadati</taxon>
        <taxon>Pseudomonadota</taxon>
        <taxon>Alphaproteobacteria</taxon>
        <taxon>Rhodobacterales</taxon>
        <taxon>Paracoccaceae</taxon>
        <taxon>Paracoccus</taxon>
    </lineage>
</organism>
<reference evidence="6" key="1">
    <citation type="submission" date="2022-12" db="EMBL/GenBank/DDBJ databases">
        <title>Paracoccus sp. EF6 isolated from a lake water.</title>
        <authorList>
            <person name="Liu H."/>
        </authorList>
    </citation>
    <scope>NUCLEOTIDE SEQUENCE</scope>
    <source>
        <strain evidence="6">EF6</strain>
    </source>
</reference>
<keyword evidence="4" id="KW-0804">Transcription</keyword>